<reference evidence="1" key="1">
    <citation type="submission" date="2023-03" db="EMBL/GenBank/DDBJ databases">
        <title>Chitinimonas shenzhenensis gen. nov., sp. nov., a novel member of family Burkholderiaceae isolated from activated sludge collected in Shen Zhen, China.</title>
        <authorList>
            <person name="Wang X."/>
        </authorList>
    </citation>
    <scope>NUCLEOTIDE SEQUENCE</scope>
    <source>
        <strain evidence="1">DQS-5</strain>
    </source>
</reference>
<dbReference type="InterPro" id="IPR007263">
    <property type="entry name" value="DCC1-like"/>
</dbReference>
<dbReference type="InterPro" id="IPR044691">
    <property type="entry name" value="DCC1_Trx"/>
</dbReference>
<evidence type="ECO:0000313" key="1">
    <source>
        <dbReference type="EMBL" id="MDK2124107.1"/>
    </source>
</evidence>
<gene>
    <name evidence="1" type="ORF">PZA18_08615</name>
</gene>
<accession>A0ABT7DZM7</accession>
<dbReference type="Proteomes" id="UP001172778">
    <property type="component" value="Unassembled WGS sequence"/>
</dbReference>
<dbReference type="RefSeq" id="WP_284100409.1">
    <property type="nucleotide sequence ID" value="NZ_JARRAF010000007.1"/>
</dbReference>
<keyword evidence="2" id="KW-1185">Reference proteome</keyword>
<dbReference type="EMBL" id="JARRAF010000007">
    <property type="protein sequence ID" value="MDK2124107.1"/>
    <property type="molecule type" value="Genomic_DNA"/>
</dbReference>
<organism evidence="1 2">
    <name type="scientific">Parachitinimonas caeni</name>
    <dbReference type="NCBI Taxonomy" id="3031301"/>
    <lineage>
        <taxon>Bacteria</taxon>
        <taxon>Pseudomonadati</taxon>
        <taxon>Pseudomonadota</taxon>
        <taxon>Betaproteobacteria</taxon>
        <taxon>Neisseriales</taxon>
        <taxon>Chitinibacteraceae</taxon>
        <taxon>Parachitinimonas</taxon>
    </lineage>
</organism>
<name>A0ABT7DZM7_9NEIS</name>
<dbReference type="PANTHER" id="PTHR34290:SF2">
    <property type="entry name" value="OS04G0668800 PROTEIN"/>
    <property type="match status" value="1"/>
</dbReference>
<sequence length="132" mass="15116">MQTYPLMLFYDGACPLCVTEMTRLHQRDRAGHLQMVDIARPDFQPERYGASLDAMRTELHGLTADGRLLVGIDAIYASYAAVGWGWLAAPLKISPLKPFWRRAYRWLARNRYRASQVLGYRCTEGVCSARFK</sequence>
<protein>
    <submittedName>
        <fullName evidence="1">DUF393 domain-containing protein</fullName>
    </submittedName>
</protein>
<dbReference type="Pfam" id="PF04134">
    <property type="entry name" value="DCC1-like"/>
    <property type="match status" value="1"/>
</dbReference>
<comment type="caution">
    <text evidence="1">The sequence shown here is derived from an EMBL/GenBank/DDBJ whole genome shotgun (WGS) entry which is preliminary data.</text>
</comment>
<proteinExistence type="predicted"/>
<evidence type="ECO:0000313" key="2">
    <source>
        <dbReference type="Proteomes" id="UP001172778"/>
    </source>
</evidence>
<dbReference type="PANTHER" id="PTHR34290">
    <property type="entry name" value="SI:CH73-390P7.2"/>
    <property type="match status" value="1"/>
</dbReference>